<dbReference type="InterPro" id="IPR001680">
    <property type="entry name" value="WD40_rpt"/>
</dbReference>
<dbReference type="InterPro" id="IPR045227">
    <property type="entry name" value="WDR18/Ipi3/RID3"/>
</dbReference>
<dbReference type="GO" id="GO:0005656">
    <property type="term" value="C:nuclear pre-replicative complex"/>
    <property type="evidence" value="ECO:0007669"/>
    <property type="project" value="TreeGrafter"/>
</dbReference>
<dbReference type="SMART" id="SM00320">
    <property type="entry name" value="WD40"/>
    <property type="match status" value="5"/>
</dbReference>
<feature type="repeat" description="WD" evidence="4">
    <location>
        <begin position="196"/>
        <end position="222"/>
    </location>
</feature>
<dbReference type="InterPro" id="IPR020472">
    <property type="entry name" value="WD40_PAC1"/>
</dbReference>
<dbReference type="OrthoDB" id="756370at2759"/>
<evidence type="ECO:0008006" key="8">
    <source>
        <dbReference type="Google" id="ProtNLM"/>
    </source>
</evidence>
<feature type="repeat" description="WD" evidence="4">
    <location>
        <begin position="301"/>
        <end position="342"/>
    </location>
</feature>
<dbReference type="GO" id="GO:0120330">
    <property type="term" value="C:rixosome complex"/>
    <property type="evidence" value="ECO:0007669"/>
    <property type="project" value="TreeGrafter"/>
</dbReference>
<gene>
    <name evidence="6" type="ORF">INT47_002076</name>
</gene>
<feature type="repeat" description="WD" evidence="4">
    <location>
        <begin position="1"/>
        <end position="29"/>
    </location>
</feature>
<evidence type="ECO:0000256" key="1">
    <source>
        <dbReference type="ARBA" id="ARBA00010143"/>
    </source>
</evidence>
<dbReference type="PANTHER" id="PTHR18763:SF0">
    <property type="entry name" value="WD REPEAT-CONTAINING PROTEIN 18"/>
    <property type="match status" value="1"/>
</dbReference>
<feature type="repeat" description="WD" evidence="4">
    <location>
        <begin position="120"/>
        <end position="151"/>
    </location>
</feature>
<evidence type="ECO:0000313" key="7">
    <source>
        <dbReference type="Proteomes" id="UP000603453"/>
    </source>
</evidence>
<dbReference type="SUPFAM" id="SSF50978">
    <property type="entry name" value="WD40 repeat-like"/>
    <property type="match status" value="1"/>
</dbReference>
<dbReference type="Pfam" id="PF00400">
    <property type="entry name" value="WD40"/>
    <property type="match status" value="3"/>
</dbReference>
<evidence type="ECO:0000256" key="4">
    <source>
        <dbReference type="PROSITE-ProRule" id="PRU00221"/>
    </source>
</evidence>
<proteinExistence type="inferred from homology"/>
<keyword evidence="3" id="KW-0677">Repeat</keyword>
<evidence type="ECO:0000256" key="3">
    <source>
        <dbReference type="ARBA" id="ARBA00022737"/>
    </source>
</evidence>
<dbReference type="Proteomes" id="UP000603453">
    <property type="component" value="Unassembled WGS sequence"/>
</dbReference>
<feature type="compositionally biased region" description="Acidic residues" evidence="5">
    <location>
        <begin position="495"/>
        <end position="509"/>
    </location>
</feature>
<dbReference type="PRINTS" id="PR00320">
    <property type="entry name" value="GPROTEINBRPT"/>
</dbReference>
<evidence type="ECO:0000313" key="6">
    <source>
        <dbReference type="EMBL" id="KAG2202644.1"/>
    </source>
</evidence>
<dbReference type="PROSITE" id="PS50294">
    <property type="entry name" value="WD_REPEATS_REGION"/>
    <property type="match status" value="2"/>
</dbReference>
<dbReference type="InterPro" id="IPR019775">
    <property type="entry name" value="WD40_repeat_CS"/>
</dbReference>
<dbReference type="Gene3D" id="2.130.10.10">
    <property type="entry name" value="YVTN repeat-like/Quinoprotein amine dehydrogenase"/>
    <property type="match status" value="3"/>
</dbReference>
<dbReference type="InterPro" id="IPR036322">
    <property type="entry name" value="WD40_repeat_dom_sf"/>
</dbReference>
<dbReference type="GO" id="GO:0006364">
    <property type="term" value="P:rRNA processing"/>
    <property type="evidence" value="ECO:0007669"/>
    <property type="project" value="TreeGrafter"/>
</dbReference>
<dbReference type="InterPro" id="IPR015943">
    <property type="entry name" value="WD40/YVTN_repeat-like_dom_sf"/>
</dbReference>
<keyword evidence="7" id="KW-1185">Reference proteome</keyword>
<name>A0A8H7V607_9FUNG</name>
<dbReference type="GO" id="GO:0006261">
    <property type="term" value="P:DNA-templated DNA replication"/>
    <property type="evidence" value="ECO:0007669"/>
    <property type="project" value="TreeGrafter"/>
</dbReference>
<accession>A0A8H7V607</accession>
<comment type="caution">
    <text evidence="6">The sequence shown here is derived from an EMBL/GenBank/DDBJ whole genome shotgun (WGS) entry which is preliminary data.</text>
</comment>
<dbReference type="PROSITE" id="PS50082">
    <property type="entry name" value="WD_REPEATS_2"/>
    <property type="match status" value="4"/>
</dbReference>
<evidence type="ECO:0000256" key="2">
    <source>
        <dbReference type="ARBA" id="ARBA00022574"/>
    </source>
</evidence>
<reference evidence="6" key="1">
    <citation type="submission" date="2020-12" db="EMBL/GenBank/DDBJ databases">
        <title>Metabolic potential, ecology and presence of endohyphal bacteria is reflected in genomic diversity of Mucoromycotina.</title>
        <authorList>
            <person name="Muszewska A."/>
            <person name="Okrasinska A."/>
            <person name="Steczkiewicz K."/>
            <person name="Drgas O."/>
            <person name="Orlowska M."/>
            <person name="Perlinska-Lenart U."/>
            <person name="Aleksandrzak-Piekarczyk T."/>
            <person name="Szatraj K."/>
            <person name="Zielenkiewicz U."/>
            <person name="Pilsyk S."/>
            <person name="Malc E."/>
            <person name="Mieczkowski P."/>
            <person name="Kruszewska J.S."/>
            <person name="Biernat P."/>
            <person name="Pawlowska J."/>
        </authorList>
    </citation>
    <scope>NUCLEOTIDE SEQUENCE</scope>
    <source>
        <strain evidence="6">WA0000017839</strain>
    </source>
</reference>
<dbReference type="AlphaFoldDB" id="A0A8H7V607"/>
<comment type="similarity">
    <text evidence="1">Belongs to the WD repeat IPI3/WDR18 family.</text>
</comment>
<organism evidence="6 7">
    <name type="scientific">Mucor saturninus</name>
    <dbReference type="NCBI Taxonomy" id="64648"/>
    <lineage>
        <taxon>Eukaryota</taxon>
        <taxon>Fungi</taxon>
        <taxon>Fungi incertae sedis</taxon>
        <taxon>Mucoromycota</taxon>
        <taxon>Mucoromycotina</taxon>
        <taxon>Mucoromycetes</taxon>
        <taxon>Mucorales</taxon>
        <taxon>Mucorineae</taxon>
        <taxon>Mucoraceae</taxon>
        <taxon>Mucor</taxon>
    </lineage>
</organism>
<feature type="region of interest" description="Disordered" evidence="5">
    <location>
        <begin position="486"/>
        <end position="509"/>
    </location>
</feature>
<dbReference type="EMBL" id="JAEPRD010000058">
    <property type="protein sequence ID" value="KAG2202644.1"/>
    <property type="molecule type" value="Genomic_DNA"/>
</dbReference>
<sequence length="509" mass="56270">MATEVALSASNTDNTIHVWDIRSGSSLFSFKQSMSPKGGLTMVAKPGASFQVGSIVTAQTDRANLNVYQWQRDQVLHKMNTAEKMVSVASSHQGQYLAAATVSGKVYLWHIPTGHLMRVFEAHYRRVTRLAFSNDDSTLLTASEDAAVNVWLLAHLINPVSAEGYEDITARPAPLYSWSDHTLPVSDIFIGNGTLSGARVCTASLDHTVKLWDLATGQLLTTFLFPKAVSSVIMDPSETTIFAACEDKIYSVDLYKSRQDQSYKINTTESLGGMSRVESVGIKSSTPSSLGSKQPTLGHVFTGHTGAINTLTLSFDGTILISGAEDGNCIVWDVLSRQPLRKFESHKGPVSHVACFLRPIELHPDAATQTITPMPWKQLKRAMPTSEEEHRDATLQVIQNTTMDLAAHQQLVESGPLYSSIPTELEPVKIAGDTIRDMKTDDSTSALQNQVNALQAELMRLNAHYSKTKSLQNEMYTIVVDKFMEERRSKRKLEEEDEEEEEEEESDQE</sequence>
<keyword evidence="2 4" id="KW-0853">WD repeat</keyword>
<dbReference type="PANTHER" id="PTHR18763">
    <property type="entry name" value="WD-REPEAT PROTEIN 18"/>
    <property type="match status" value="1"/>
</dbReference>
<protein>
    <recommendedName>
        <fullName evidence="8">WD40 repeat-like protein</fullName>
    </recommendedName>
</protein>
<evidence type="ECO:0000256" key="5">
    <source>
        <dbReference type="SAM" id="MobiDB-lite"/>
    </source>
</evidence>
<dbReference type="PROSITE" id="PS00678">
    <property type="entry name" value="WD_REPEATS_1"/>
    <property type="match status" value="3"/>
</dbReference>